<dbReference type="Pfam" id="PF00441">
    <property type="entry name" value="Acyl-CoA_dh_1"/>
    <property type="match status" value="1"/>
</dbReference>
<proteinExistence type="inferred from homology"/>
<name>A0A1P8W9B3_9PLAN</name>
<evidence type="ECO:0000256" key="1">
    <source>
        <dbReference type="ARBA" id="ARBA00001974"/>
    </source>
</evidence>
<evidence type="ECO:0000256" key="3">
    <source>
        <dbReference type="ARBA" id="ARBA00022630"/>
    </source>
</evidence>
<evidence type="ECO:0000313" key="10">
    <source>
        <dbReference type="EMBL" id="APZ90648.1"/>
    </source>
</evidence>
<dbReference type="SUPFAM" id="SSF56645">
    <property type="entry name" value="Acyl-CoA dehydrogenase NM domain-like"/>
    <property type="match status" value="1"/>
</dbReference>
<evidence type="ECO:0000259" key="8">
    <source>
        <dbReference type="Pfam" id="PF02770"/>
    </source>
</evidence>
<dbReference type="Gene3D" id="1.10.540.10">
    <property type="entry name" value="Acyl-CoA dehydrogenase/oxidase, N-terminal domain"/>
    <property type="match status" value="1"/>
</dbReference>
<feature type="compositionally biased region" description="Basic and acidic residues" evidence="6">
    <location>
        <begin position="1"/>
        <end position="16"/>
    </location>
</feature>
<dbReference type="Gene3D" id="1.20.140.10">
    <property type="entry name" value="Butyryl-CoA Dehydrogenase, subunit A, domain 3"/>
    <property type="match status" value="1"/>
</dbReference>
<dbReference type="PANTHER" id="PTHR43884">
    <property type="entry name" value="ACYL-COA DEHYDROGENASE"/>
    <property type="match status" value="1"/>
</dbReference>
<comment type="similarity">
    <text evidence="2 5">Belongs to the acyl-CoA dehydrogenase family.</text>
</comment>
<dbReference type="InterPro" id="IPR046373">
    <property type="entry name" value="Acyl-CoA_Oxase/DH_mid-dom_sf"/>
</dbReference>
<dbReference type="GO" id="GO:0003995">
    <property type="term" value="F:acyl-CoA dehydrogenase activity"/>
    <property type="evidence" value="ECO:0007669"/>
    <property type="project" value="InterPro"/>
</dbReference>
<dbReference type="KEGG" id="fmr:Fuma_00229"/>
<organism evidence="10 11">
    <name type="scientific">Fuerstiella marisgermanici</name>
    <dbReference type="NCBI Taxonomy" id="1891926"/>
    <lineage>
        <taxon>Bacteria</taxon>
        <taxon>Pseudomonadati</taxon>
        <taxon>Planctomycetota</taxon>
        <taxon>Planctomycetia</taxon>
        <taxon>Planctomycetales</taxon>
        <taxon>Planctomycetaceae</taxon>
        <taxon>Fuerstiella</taxon>
    </lineage>
</organism>
<dbReference type="STRING" id="1891926.Fuma_00229"/>
<dbReference type="Pfam" id="PF02770">
    <property type="entry name" value="Acyl-CoA_dh_M"/>
    <property type="match status" value="1"/>
</dbReference>
<protein>
    <submittedName>
        <fullName evidence="10">Acyl-CoA dehydrogenase</fullName>
        <ecNumber evidence="10">1.3.99.-</ecNumber>
    </submittedName>
</protein>
<feature type="region of interest" description="Disordered" evidence="6">
    <location>
        <begin position="1"/>
        <end position="20"/>
    </location>
</feature>
<dbReference type="EC" id="1.3.99.-" evidence="10"/>
<dbReference type="Proteomes" id="UP000187735">
    <property type="component" value="Chromosome"/>
</dbReference>
<evidence type="ECO:0000313" key="11">
    <source>
        <dbReference type="Proteomes" id="UP000187735"/>
    </source>
</evidence>
<dbReference type="Pfam" id="PF02771">
    <property type="entry name" value="Acyl-CoA_dh_N"/>
    <property type="match status" value="1"/>
</dbReference>
<keyword evidence="3 5" id="KW-0285">Flavoprotein</keyword>
<dbReference type="AlphaFoldDB" id="A0A1P8W9B3"/>
<evidence type="ECO:0000256" key="4">
    <source>
        <dbReference type="ARBA" id="ARBA00022827"/>
    </source>
</evidence>
<dbReference type="Gene3D" id="2.40.110.10">
    <property type="entry name" value="Butyryl-CoA Dehydrogenase, subunit A, domain 2"/>
    <property type="match status" value="1"/>
</dbReference>
<evidence type="ECO:0000259" key="7">
    <source>
        <dbReference type="Pfam" id="PF00441"/>
    </source>
</evidence>
<feature type="domain" description="Acyl-CoA oxidase/dehydrogenase middle" evidence="8">
    <location>
        <begin position="203"/>
        <end position="252"/>
    </location>
</feature>
<dbReference type="CDD" id="cd00567">
    <property type="entry name" value="ACAD"/>
    <property type="match status" value="1"/>
</dbReference>
<sequence>MSIDIKDIAPENEPQRSGDVSFAETALRLGGKSAEEARRTGVLDSADDQVETMFAERYRTNASPVHRAVWERRVPTDLFHMDLPPITDDVRQMINDSLHVVRKHKREGTLYNELGKLTDTVLDDLGHAGYWGALVEKRYGGCGLPFQHFAAFLTRMATIEPTVAGLASVHGCIGAVDPVRTFGTAAQKERYLPLLASGRRLSAFALTEPGAGSDLTALKTTAALDGDHYVVNGEKLFITNAVPGRTIGLVCLIDGKPAVLVADLPEEQNDSFRLNEYGLYALRRAHNNGLIFKNFRVPKDNLLTPPVGDGLTIAYHGLNLGRVALCANAAGTMRTMLASILPWAKFRETYGQPIANRELVQRRVGHMAGLIVGCDALVQWCGGLIDQGYRGEMECIIAKIFGSEAQKEAAIELFMKTHGGRSFIRGHLFGDNVHEFLAPCIYEGEGEMLGMAFFKSLVKQHGKDYFESIGRILYDAGIKQPNLANPAHLWKLRAPMTAYAKWYAGRRLLGVSRDSLAALPGDLRKHAEFARDFLSGSAFDISAMMRTYQLKLADRQCSMAQASLAVQDAVTILVTALHGAKSDCEITRAAASVLCTHLKHRMLGTKPNGRDFRRVTSLGEAIAESGWAALHDVDAEEVLMRY</sequence>
<gene>
    <name evidence="10" type="primary">mmgC</name>
    <name evidence="10" type="ORF">Fuma_00229</name>
</gene>
<dbReference type="SUPFAM" id="SSF47203">
    <property type="entry name" value="Acyl-CoA dehydrogenase C-terminal domain-like"/>
    <property type="match status" value="1"/>
</dbReference>
<dbReference type="InterPro" id="IPR006089">
    <property type="entry name" value="Acyl-CoA_DH_CS"/>
</dbReference>
<dbReference type="InterPro" id="IPR013786">
    <property type="entry name" value="AcylCoA_DH/ox_N"/>
</dbReference>
<feature type="domain" description="Acyl-CoA dehydrogenase/oxidase N-terminal" evidence="9">
    <location>
        <begin position="88"/>
        <end position="198"/>
    </location>
</feature>
<evidence type="ECO:0000256" key="5">
    <source>
        <dbReference type="RuleBase" id="RU362125"/>
    </source>
</evidence>
<dbReference type="PROSITE" id="PS00072">
    <property type="entry name" value="ACYL_COA_DH_1"/>
    <property type="match status" value="1"/>
</dbReference>
<keyword evidence="5 10" id="KW-0560">Oxidoreductase</keyword>
<dbReference type="PANTHER" id="PTHR43884:SF12">
    <property type="entry name" value="ISOVALERYL-COA DEHYDROGENASE, MITOCHONDRIAL-RELATED"/>
    <property type="match status" value="1"/>
</dbReference>
<keyword evidence="4 5" id="KW-0274">FAD</keyword>
<evidence type="ECO:0000256" key="2">
    <source>
        <dbReference type="ARBA" id="ARBA00009347"/>
    </source>
</evidence>
<comment type="cofactor">
    <cofactor evidence="1 5">
        <name>FAD</name>
        <dbReference type="ChEBI" id="CHEBI:57692"/>
    </cofactor>
</comment>
<evidence type="ECO:0000256" key="6">
    <source>
        <dbReference type="SAM" id="MobiDB-lite"/>
    </source>
</evidence>
<reference evidence="10 11" key="1">
    <citation type="journal article" date="2016" name="Front. Microbiol.">
        <title>Fuerstia marisgermanicae gen. nov., sp. nov., an Unusual Member of the Phylum Planctomycetes from the German Wadden Sea.</title>
        <authorList>
            <person name="Kohn T."/>
            <person name="Heuer A."/>
            <person name="Jogler M."/>
            <person name="Vollmers J."/>
            <person name="Boedeker C."/>
            <person name="Bunk B."/>
            <person name="Rast P."/>
            <person name="Borchert D."/>
            <person name="Glockner I."/>
            <person name="Freese H.M."/>
            <person name="Klenk H.P."/>
            <person name="Overmann J."/>
            <person name="Kaster A.K."/>
            <person name="Rohde M."/>
            <person name="Wiegand S."/>
            <person name="Jogler C."/>
        </authorList>
    </citation>
    <scope>NUCLEOTIDE SEQUENCE [LARGE SCALE GENOMIC DNA]</scope>
    <source>
        <strain evidence="10 11">NH11</strain>
    </source>
</reference>
<dbReference type="GO" id="GO:0050660">
    <property type="term" value="F:flavin adenine dinucleotide binding"/>
    <property type="evidence" value="ECO:0007669"/>
    <property type="project" value="InterPro"/>
</dbReference>
<dbReference type="OrthoDB" id="9802447at2"/>
<dbReference type="InterPro" id="IPR009075">
    <property type="entry name" value="AcylCo_DH/oxidase_C"/>
</dbReference>
<dbReference type="InterPro" id="IPR036250">
    <property type="entry name" value="AcylCo_DH-like_C"/>
</dbReference>
<dbReference type="EMBL" id="CP017641">
    <property type="protein sequence ID" value="APZ90648.1"/>
    <property type="molecule type" value="Genomic_DNA"/>
</dbReference>
<feature type="domain" description="Acyl-CoA dehydrogenase/oxidase C-terminal" evidence="7">
    <location>
        <begin position="308"/>
        <end position="450"/>
    </location>
</feature>
<dbReference type="InterPro" id="IPR037069">
    <property type="entry name" value="AcylCoA_DH/ox_N_sf"/>
</dbReference>
<keyword evidence="11" id="KW-1185">Reference proteome</keyword>
<dbReference type="RefSeq" id="WP_077022511.1">
    <property type="nucleotide sequence ID" value="NZ_CP017641.1"/>
</dbReference>
<dbReference type="InterPro" id="IPR006091">
    <property type="entry name" value="Acyl-CoA_Oxase/DH_mid-dom"/>
</dbReference>
<evidence type="ECO:0000259" key="9">
    <source>
        <dbReference type="Pfam" id="PF02771"/>
    </source>
</evidence>
<accession>A0A1P8W9B3</accession>
<dbReference type="InterPro" id="IPR009100">
    <property type="entry name" value="AcylCoA_DH/oxidase_NM_dom_sf"/>
</dbReference>